<evidence type="ECO:0000313" key="1">
    <source>
        <dbReference type="Proteomes" id="UP000887579"/>
    </source>
</evidence>
<name>A0AC34FDL7_9BILA</name>
<organism evidence="1 2">
    <name type="scientific">Panagrolaimus sp. ES5</name>
    <dbReference type="NCBI Taxonomy" id="591445"/>
    <lineage>
        <taxon>Eukaryota</taxon>
        <taxon>Metazoa</taxon>
        <taxon>Ecdysozoa</taxon>
        <taxon>Nematoda</taxon>
        <taxon>Chromadorea</taxon>
        <taxon>Rhabditida</taxon>
        <taxon>Tylenchina</taxon>
        <taxon>Panagrolaimomorpha</taxon>
        <taxon>Panagrolaimoidea</taxon>
        <taxon>Panagrolaimidae</taxon>
        <taxon>Panagrolaimus</taxon>
    </lineage>
</organism>
<dbReference type="WBParaSite" id="ES5_v2.g14838.t1">
    <property type="protein sequence ID" value="ES5_v2.g14838.t1"/>
    <property type="gene ID" value="ES5_v2.g14838"/>
</dbReference>
<sequence length="91" mass="9953">MKIIIACCIAFLIISPVESLSWNPFRSKTTPAPYYGNAYDSNGYNNNNNYGNGMYYNPPTTTRSSYIKNALKGAGLGALASGAYTYYKNGK</sequence>
<evidence type="ECO:0000313" key="2">
    <source>
        <dbReference type="WBParaSite" id="ES5_v2.g14838.t1"/>
    </source>
</evidence>
<accession>A0AC34FDL7</accession>
<dbReference type="Proteomes" id="UP000887579">
    <property type="component" value="Unplaced"/>
</dbReference>
<proteinExistence type="predicted"/>
<protein>
    <submittedName>
        <fullName evidence="2">Uncharacterized protein</fullName>
    </submittedName>
</protein>
<reference evidence="2" key="1">
    <citation type="submission" date="2022-11" db="UniProtKB">
        <authorList>
            <consortium name="WormBaseParasite"/>
        </authorList>
    </citation>
    <scope>IDENTIFICATION</scope>
</reference>